<keyword evidence="3" id="KW-1185">Reference proteome</keyword>
<dbReference type="Proteomes" id="UP000398217">
    <property type="component" value="Unassembled WGS sequence"/>
</dbReference>
<name>A0A5M4B768_9FLAO</name>
<dbReference type="PROSITE" id="PS51257">
    <property type="entry name" value="PROKAR_LIPOPROTEIN"/>
    <property type="match status" value="1"/>
</dbReference>
<evidence type="ECO:0008006" key="4">
    <source>
        <dbReference type="Google" id="ProtNLM"/>
    </source>
</evidence>
<keyword evidence="1" id="KW-0732">Signal</keyword>
<gene>
    <name evidence="2" type="ORF">RCZ01_04040</name>
</gene>
<proteinExistence type="predicted"/>
<reference evidence="3" key="1">
    <citation type="journal article" date="2020" name="Int. J. Syst. Evol. Microbiol.">
        <title>Capnocytophaga felis sp. nov. isolated from the feline oral cavity.</title>
        <authorList>
            <person name="Suzuki M."/>
            <person name="Umeda K."/>
            <person name="Kimura M."/>
            <person name="Imaoka K."/>
            <person name="Morikawa S."/>
            <person name="Maeda K."/>
        </authorList>
    </citation>
    <scope>NUCLEOTIDE SEQUENCE [LARGE SCALE GENOMIC DNA]</scope>
    <source>
        <strain evidence="3">KC07070</strain>
    </source>
</reference>
<dbReference type="EMBL" id="BLBC01000005">
    <property type="protein sequence ID" value="GET45102.1"/>
    <property type="molecule type" value="Genomic_DNA"/>
</dbReference>
<feature type="chain" id="PRO_5024452441" description="Lipoprotein" evidence="1">
    <location>
        <begin position="19"/>
        <end position="227"/>
    </location>
</feature>
<organism evidence="2 3">
    <name type="scientific">Capnocytophaga felis</name>
    <dbReference type="NCBI Taxonomy" id="2267611"/>
    <lineage>
        <taxon>Bacteria</taxon>
        <taxon>Pseudomonadati</taxon>
        <taxon>Bacteroidota</taxon>
        <taxon>Flavobacteriia</taxon>
        <taxon>Flavobacteriales</taxon>
        <taxon>Flavobacteriaceae</taxon>
        <taxon>Capnocytophaga</taxon>
    </lineage>
</organism>
<dbReference type="OrthoDB" id="760008at2"/>
<dbReference type="RefSeq" id="WP_155283798.1">
    <property type="nucleotide sequence ID" value="NZ_BLBC01000005.1"/>
</dbReference>
<comment type="caution">
    <text evidence="2">The sequence shown here is derived from an EMBL/GenBank/DDBJ whole genome shotgun (WGS) entry which is preliminary data.</text>
</comment>
<evidence type="ECO:0000313" key="3">
    <source>
        <dbReference type="Proteomes" id="UP000398217"/>
    </source>
</evidence>
<evidence type="ECO:0000256" key="1">
    <source>
        <dbReference type="SAM" id="SignalP"/>
    </source>
</evidence>
<dbReference type="AlphaFoldDB" id="A0A5M4B768"/>
<sequence length="227" mass="25884">MKNIFRLGFLTLVLSIMAACTKEETKKEELPKPDLTKEFDITEYFIAGTLGSKNKSVYLIKFLEKGKAVFLNSSQEFIGNYTMTKDTLTFEVKNEANYRIAKFALNDKKQVTSAYYRALKMEYPATASLLSVPQENQLAGKVFKGEEYKFGEPFRPVFHYKFDEKGTHYGSGVDANAITPDRNIELINNCAFRFKDTGISEIGYLAGDTLTVFKVQGLYYFGQYKQQ</sequence>
<protein>
    <recommendedName>
        <fullName evidence="4">Lipoprotein</fullName>
    </recommendedName>
</protein>
<evidence type="ECO:0000313" key="2">
    <source>
        <dbReference type="EMBL" id="GET45102.1"/>
    </source>
</evidence>
<feature type="signal peptide" evidence="1">
    <location>
        <begin position="1"/>
        <end position="18"/>
    </location>
</feature>
<accession>A0A5M4B768</accession>